<dbReference type="GO" id="GO:0005737">
    <property type="term" value="C:cytoplasm"/>
    <property type="evidence" value="ECO:0007669"/>
    <property type="project" value="TreeGrafter"/>
</dbReference>
<evidence type="ECO:0000259" key="5">
    <source>
        <dbReference type="Pfam" id="PF00899"/>
    </source>
</evidence>
<dbReference type="GO" id="GO:0032447">
    <property type="term" value="P:protein urmylation"/>
    <property type="evidence" value="ECO:0007669"/>
    <property type="project" value="TreeGrafter"/>
</dbReference>
<dbReference type="GO" id="GO:0002143">
    <property type="term" value="P:tRNA wobble position uridine thiolation"/>
    <property type="evidence" value="ECO:0007669"/>
    <property type="project" value="TreeGrafter"/>
</dbReference>
<dbReference type="AlphaFoldDB" id="A0A0F7UL18"/>
<dbReference type="Gene3D" id="3.40.50.720">
    <property type="entry name" value="NAD(P)-binding Rossmann-like Domain"/>
    <property type="match status" value="1"/>
</dbReference>
<dbReference type="GO" id="GO:0004792">
    <property type="term" value="F:thiosulfate-cyanide sulfurtransferase activity"/>
    <property type="evidence" value="ECO:0007669"/>
    <property type="project" value="TreeGrafter"/>
</dbReference>
<feature type="compositionally biased region" description="Pro residues" evidence="4">
    <location>
        <begin position="109"/>
        <end position="119"/>
    </location>
</feature>
<evidence type="ECO:0000256" key="3">
    <source>
        <dbReference type="ARBA" id="ARBA00022840"/>
    </source>
</evidence>
<proteinExistence type="predicted"/>
<dbReference type="EMBL" id="LN714485">
    <property type="protein sequence ID" value="CEL69210.1"/>
    <property type="molecule type" value="Genomic_DNA"/>
</dbReference>
<dbReference type="InterPro" id="IPR035985">
    <property type="entry name" value="Ubiquitin-activating_enz"/>
</dbReference>
<keyword evidence="2" id="KW-0547">Nucleotide-binding</keyword>
<organism evidence="6">
    <name type="scientific">Neospora caninum (strain Liverpool)</name>
    <dbReference type="NCBI Taxonomy" id="572307"/>
    <lineage>
        <taxon>Eukaryota</taxon>
        <taxon>Sar</taxon>
        <taxon>Alveolata</taxon>
        <taxon>Apicomplexa</taxon>
        <taxon>Conoidasida</taxon>
        <taxon>Coccidia</taxon>
        <taxon>Eucoccidiorida</taxon>
        <taxon>Eimeriorina</taxon>
        <taxon>Sarcocystidae</taxon>
        <taxon>Neospora</taxon>
    </lineage>
</organism>
<dbReference type="Pfam" id="PF00899">
    <property type="entry name" value="ThiF"/>
    <property type="match status" value="1"/>
</dbReference>
<keyword evidence="3" id="KW-0067">ATP-binding</keyword>
<evidence type="ECO:0000256" key="2">
    <source>
        <dbReference type="ARBA" id="ARBA00022741"/>
    </source>
</evidence>
<dbReference type="GO" id="GO:0042292">
    <property type="term" value="F:URM1 activating enzyme activity"/>
    <property type="evidence" value="ECO:0007669"/>
    <property type="project" value="TreeGrafter"/>
</dbReference>
<feature type="region of interest" description="Disordered" evidence="4">
    <location>
        <begin position="788"/>
        <end position="808"/>
    </location>
</feature>
<feature type="region of interest" description="Disordered" evidence="4">
    <location>
        <begin position="72"/>
        <end position="172"/>
    </location>
</feature>
<feature type="domain" description="THIF-type NAD/FAD binding fold" evidence="5">
    <location>
        <begin position="283"/>
        <end position="536"/>
    </location>
</feature>
<dbReference type="InterPro" id="IPR036873">
    <property type="entry name" value="Rhodanese-like_dom_sf"/>
</dbReference>
<dbReference type="PANTHER" id="PTHR10953">
    <property type="entry name" value="UBIQUITIN-ACTIVATING ENZYME E1"/>
    <property type="match status" value="1"/>
</dbReference>
<feature type="compositionally biased region" description="Basic and acidic residues" evidence="4">
    <location>
        <begin position="1022"/>
        <end position="1047"/>
    </location>
</feature>
<dbReference type="CDD" id="cd00757">
    <property type="entry name" value="ThiF_MoeB_HesA_family"/>
    <property type="match status" value="1"/>
</dbReference>
<dbReference type="InterPro" id="IPR000594">
    <property type="entry name" value="ThiF_NAD_FAD-bd"/>
</dbReference>
<keyword evidence="1" id="KW-0808">Transferase</keyword>
<dbReference type="GO" id="GO:0016779">
    <property type="term" value="F:nucleotidyltransferase activity"/>
    <property type="evidence" value="ECO:0007669"/>
    <property type="project" value="TreeGrafter"/>
</dbReference>
<dbReference type="PANTHER" id="PTHR10953:SF102">
    <property type="entry name" value="ADENYLYLTRANSFERASE AND SULFURTRANSFERASE MOCS3"/>
    <property type="match status" value="1"/>
</dbReference>
<reference evidence="6" key="1">
    <citation type="journal article" date="2015" name="PLoS ONE">
        <title>Comprehensive Evaluation of Toxoplasma gondii VEG and Neospora caninum LIV Genomes with Tachyzoite Stage Transcriptome and Proteome Defines Novel Transcript Features.</title>
        <authorList>
            <person name="Ramaprasad A."/>
            <person name="Mourier T."/>
            <person name="Naeem R."/>
            <person name="Malas T.B."/>
            <person name="Moussa E."/>
            <person name="Panigrahi A."/>
            <person name="Vermont S.J."/>
            <person name="Otto T.D."/>
            <person name="Wastling J."/>
            <person name="Pain A."/>
        </authorList>
    </citation>
    <scope>NUCLEOTIDE SEQUENCE</scope>
    <source>
        <strain evidence="6">Liverpool</strain>
    </source>
</reference>
<protein>
    <submittedName>
        <fullName evidence="6">Molybdenum cofactor synthesis protein, putati ve</fullName>
    </submittedName>
</protein>
<feature type="compositionally biased region" description="Low complexity" evidence="4">
    <location>
        <begin position="120"/>
        <end position="140"/>
    </location>
</feature>
<dbReference type="FunFam" id="3.40.50.720:FF:000033">
    <property type="entry name" value="Adenylyltransferase and sulfurtransferase MOCS3"/>
    <property type="match status" value="1"/>
</dbReference>
<sequence length="1109" mass="119269">MSTPSPFSASLFFSGVFLGTVLGARLARVRLNPPSSSSSASSSFPSLSCLADVLGALWYSSCGSVWGSVWGGSEPRRPSPASPASFGPSATEEPERGDGAREPCSPSELPSPSPRPSAPPDDAGGSTSGDTSGGDSWVDVDSVKGEEGASAREETETERPRDTPPGQRVPRQRDALACGLSARSPTAEKLALPLSPCLVLEVPGESAASRETLDTLFLVRRLGDLPRRLFSGVRWLAGSLARASPAGAETPVGQRDREETLFLGSLRVPDAWWGETAAYAQRFSRQVLLASWGLSAQRRLRQSSVLIVGCGGLGCPAALYLSAAGIGRLGLVDGDDVEVSNLQRQVAHTEARAGWTKVHSLRHSCRAVNSQVVVETCPFHISWENALNLVRRFDVVIDATDNQPTRYLLNDACVLADKPLVCGSALRWEGQLCVYNLASASPSSASSTPSSSLRSPCYRCLHPVPSGDAEAGACDVHGVIGPAPGVVGILQALESLKICGGLAQGEDSARLLTFDGLDVDRPFRTFRLRRKREGCEACGTGLQRITSLTPRPEYSVVCPFPVLPAHQRMSSALFTLLFSLHLVLHRQLSCLLTEGGLAGLLLHARQPSLSTGKRAARTHSKRDEAGAGDAGKADDDGKVEGGRSTEAEAASLGGGVRQSESRFGSGLRDPLAMLTSCPSRLSSRPQTAAAKAAFCARLLAFSAGVRGNRDATETTEAGRGAAEATTGDKAAFEQRFASQSGENLDAPGANASYVLLPIDVRPLEHARVGQLPFSIHLPLSQLQKEVDSLRRGQTEAEEAEDLPEEDDWEEEVQEADEKRLQRQREARHEVEWTGEQADECCDRKATTQEERPAMSRTHDLVHMTLLQRFILQHILHLSHSDFRSSHTQRMHVICVLICRRGNDSAIATKLLASLNGETCTVKVRRNEGERSETAGGKGEAFEGPDRNARGASEGWAKKGTGVHTRFGEANKADGEAPTSALPTERKAKERKKCKDTEELTVRSNRTEEAPEKPRQGTRRGQVGKEQEGSESRGEKGDKKDTEKREGETEQAGDLSADVAGRIRPEGWTGRPRGETKRRRRICVPEISVFNLTGGLLQLQKQGFLSMPIV</sequence>
<dbReference type="GO" id="GO:0005524">
    <property type="term" value="F:ATP binding"/>
    <property type="evidence" value="ECO:0007669"/>
    <property type="project" value="UniProtKB-KW"/>
</dbReference>
<dbReference type="Gene3D" id="3.40.250.10">
    <property type="entry name" value="Rhodanese-like domain"/>
    <property type="match status" value="1"/>
</dbReference>
<feature type="region of interest" description="Disordered" evidence="4">
    <location>
        <begin position="925"/>
        <end position="1077"/>
    </location>
</feature>
<name>A0A0F7UL18_NEOCL</name>
<accession>A0A0F7UL18</accession>
<feature type="compositionally biased region" description="Basic and acidic residues" evidence="4">
    <location>
        <begin position="621"/>
        <end position="646"/>
    </location>
</feature>
<feature type="compositionally biased region" description="Basic and acidic residues" evidence="4">
    <location>
        <begin position="983"/>
        <end position="1014"/>
    </location>
</feature>
<feature type="compositionally biased region" description="Acidic residues" evidence="4">
    <location>
        <begin position="795"/>
        <end position="808"/>
    </location>
</feature>
<dbReference type="InterPro" id="IPR045886">
    <property type="entry name" value="ThiF/MoeB/HesA"/>
</dbReference>
<feature type="compositionally biased region" description="Basic and acidic residues" evidence="4">
    <location>
        <begin position="141"/>
        <end position="162"/>
    </location>
</feature>
<evidence type="ECO:0000256" key="4">
    <source>
        <dbReference type="SAM" id="MobiDB-lite"/>
    </source>
</evidence>
<feature type="compositionally biased region" description="Basic and acidic residues" evidence="4">
    <location>
        <begin position="939"/>
        <end position="948"/>
    </location>
</feature>
<feature type="compositionally biased region" description="Basic and acidic residues" evidence="4">
    <location>
        <begin position="965"/>
        <end position="974"/>
    </location>
</feature>
<evidence type="ECO:0000256" key="1">
    <source>
        <dbReference type="ARBA" id="ARBA00022679"/>
    </source>
</evidence>
<evidence type="ECO:0000313" key="6">
    <source>
        <dbReference type="EMBL" id="CEL69210.1"/>
    </source>
</evidence>
<gene>
    <name evidence="6" type="ORF">BN1204_049260</name>
</gene>
<feature type="region of interest" description="Disordered" evidence="4">
    <location>
        <begin position="609"/>
        <end position="664"/>
    </location>
</feature>
<dbReference type="SUPFAM" id="SSF69572">
    <property type="entry name" value="Activating enzymes of the ubiquitin-like proteins"/>
    <property type="match status" value="1"/>
</dbReference>